<sequence>MLNLIILLNIETQQQQTMNHLTNVHIVTKWSTNNNIRNKIDVYYISVNDYHHDNNVVSLVTNYHND</sequence>
<reference evidence="2" key="2">
    <citation type="submission" date="2023-11" db="UniProtKB">
        <authorList>
            <consortium name="WormBaseParasite"/>
        </authorList>
    </citation>
    <scope>IDENTIFICATION</scope>
</reference>
<proteinExistence type="predicted"/>
<protein>
    <submittedName>
        <fullName evidence="2">Uncharacterized protein</fullName>
    </submittedName>
</protein>
<organism evidence="1 2">
    <name type="scientific">Schistosoma rodhaini</name>
    <dbReference type="NCBI Taxonomy" id="6188"/>
    <lineage>
        <taxon>Eukaryota</taxon>
        <taxon>Metazoa</taxon>
        <taxon>Spiralia</taxon>
        <taxon>Lophotrochozoa</taxon>
        <taxon>Platyhelminthes</taxon>
        <taxon>Trematoda</taxon>
        <taxon>Digenea</taxon>
        <taxon>Strigeidida</taxon>
        <taxon>Schistosomatoidea</taxon>
        <taxon>Schistosomatidae</taxon>
        <taxon>Schistosoma</taxon>
    </lineage>
</organism>
<accession>A0AA85FDP3</accession>
<name>A0AA85FDP3_9TREM</name>
<dbReference type="Proteomes" id="UP000050792">
    <property type="component" value="Unassembled WGS sequence"/>
</dbReference>
<keyword evidence="1" id="KW-1185">Reference proteome</keyword>
<reference evidence="1" key="1">
    <citation type="submission" date="2022-06" db="EMBL/GenBank/DDBJ databases">
        <authorList>
            <person name="Berger JAMES D."/>
            <person name="Berger JAMES D."/>
        </authorList>
    </citation>
    <scope>NUCLEOTIDE SEQUENCE [LARGE SCALE GENOMIC DNA]</scope>
</reference>
<evidence type="ECO:0000313" key="1">
    <source>
        <dbReference type="Proteomes" id="UP000050792"/>
    </source>
</evidence>
<evidence type="ECO:0000313" key="2">
    <source>
        <dbReference type="WBParaSite" id="SRDH1_46140.1"/>
    </source>
</evidence>
<dbReference type="AlphaFoldDB" id="A0AA85FDP3"/>
<dbReference type="WBParaSite" id="SRDH1_46140.1">
    <property type="protein sequence ID" value="SRDH1_46140.1"/>
    <property type="gene ID" value="SRDH1_46140"/>
</dbReference>